<dbReference type="EMBL" id="JAACJP010000031">
    <property type="protein sequence ID" value="KAF5375897.1"/>
    <property type="molecule type" value="Genomic_DNA"/>
</dbReference>
<feature type="compositionally biased region" description="Low complexity" evidence="1">
    <location>
        <begin position="486"/>
        <end position="497"/>
    </location>
</feature>
<feature type="region of interest" description="Disordered" evidence="1">
    <location>
        <begin position="926"/>
        <end position="1292"/>
    </location>
</feature>
<comment type="caution">
    <text evidence="2">The sequence shown here is derived from an EMBL/GenBank/DDBJ whole genome shotgun (WGS) entry which is preliminary data.</text>
</comment>
<evidence type="ECO:0000313" key="2">
    <source>
        <dbReference type="EMBL" id="KAF5375897.1"/>
    </source>
</evidence>
<accession>A0A8H5H375</accession>
<reference evidence="2 3" key="1">
    <citation type="journal article" date="2020" name="ISME J.">
        <title>Uncovering the hidden diversity of litter-decomposition mechanisms in mushroom-forming fungi.</title>
        <authorList>
            <person name="Floudas D."/>
            <person name="Bentzer J."/>
            <person name="Ahren D."/>
            <person name="Johansson T."/>
            <person name="Persson P."/>
            <person name="Tunlid A."/>
        </authorList>
    </citation>
    <scope>NUCLEOTIDE SEQUENCE [LARGE SCALE GENOMIC DNA]</scope>
    <source>
        <strain evidence="2 3">CBS 661.87</strain>
    </source>
</reference>
<feature type="compositionally biased region" description="Low complexity" evidence="1">
    <location>
        <begin position="1232"/>
        <end position="1242"/>
    </location>
</feature>
<feature type="region of interest" description="Disordered" evidence="1">
    <location>
        <begin position="882"/>
        <end position="911"/>
    </location>
</feature>
<feature type="region of interest" description="Disordered" evidence="1">
    <location>
        <begin position="475"/>
        <end position="511"/>
    </location>
</feature>
<feature type="compositionally biased region" description="Polar residues" evidence="1">
    <location>
        <begin position="548"/>
        <end position="586"/>
    </location>
</feature>
<proteinExistence type="predicted"/>
<feature type="compositionally biased region" description="Basic and acidic residues" evidence="1">
    <location>
        <begin position="748"/>
        <end position="758"/>
    </location>
</feature>
<feature type="compositionally biased region" description="Acidic residues" evidence="1">
    <location>
        <begin position="1081"/>
        <end position="1091"/>
    </location>
</feature>
<feature type="region of interest" description="Disordered" evidence="1">
    <location>
        <begin position="265"/>
        <end position="313"/>
    </location>
</feature>
<feature type="region of interest" description="Disordered" evidence="1">
    <location>
        <begin position="546"/>
        <end position="586"/>
    </location>
</feature>
<feature type="region of interest" description="Disordered" evidence="1">
    <location>
        <begin position="617"/>
        <end position="825"/>
    </location>
</feature>
<organism evidence="2 3">
    <name type="scientific">Tricholomella constricta</name>
    <dbReference type="NCBI Taxonomy" id="117010"/>
    <lineage>
        <taxon>Eukaryota</taxon>
        <taxon>Fungi</taxon>
        <taxon>Dikarya</taxon>
        <taxon>Basidiomycota</taxon>
        <taxon>Agaricomycotina</taxon>
        <taxon>Agaricomycetes</taxon>
        <taxon>Agaricomycetidae</taxon>
        <taxon>Agaricales</taxon>
        <taxon>Tricholomatineae</taxon>
        <taxon>Lyophyllaceae</taxon>
        <taxon>Tricholomella</taxon>
    </lineage>
</organism>
<feature type="compositionally biased region" description="Basic and acidic residues" evidence="1">
    <location>
        <begin position="637"/>
        <end position="658"/>
    </location>
</feature>
<gene>
    <name evidence="2" type="ORF">D9615_008222</name>
</gene>
<feature type="compositionally biased region" description="Acidic residues" evidence="1">
    <location>
        <begin position="937"/>
        <end position="979"/>
    </location>
</feature>
<feature type="region of interest" description="Disordered" evidence="1">
    <location>
        <begin position="340"/>
        <end position="459"/>
    </location>
</feature>
<evidence type="ECO:0000313" key="3">
    <source>
        <dbReference type="Proteomes" id="UP000565441"/>
    </source>
</evidence>
<feature type="compositionally biased region" description="Polar residues" evidence="1">
    <location>
        <begin position="301"/>
        <end position="311"/>
    </location>
</feature>
<feature type="compositionally biased region" description="Acidic residues" evidence="1">
    <location>
        <begin position="1099"/>
        <end position="1139"/>
    </location>
</feature>
<feature type="compositionally biased region" description="Polar residues" evidence="1">
    <location>
        <begin position="717"/>
        <end position="745"/>
    </location>
</feature>
<dbReference type="OrthoDB" id="3222020at2759"/>
<dbReference type="Proteomes" id="UP000565441">
    <property type="component" value="Unassembled WGS sequence"/>
</dbReference>
<feature type="compositionally biased region" description="Acidic residues" evidence="1">
    <location>
        <begin position="986"/>
        <end position="1000"/>
    </location>
</feature>
<sequence length="1292" mass="141273">MNKDATTTDSIQEVQSQALTLLERPLFYGPILDAIDDDHAGYVSIRKLNLFISNKPKHWSLLRWLTFSAAGWERINIRYMKLIAELFLTRLGDAVESGPNGPFVKEYLKVVKPEILAISSSSHADNAHPADLEDYLAELEKEIDDIQKDHIAVKLKALKYQVTSPELVSGVVPSPRLEESILCLVTLLLQNHIETLENEKKISRAQYLVMVASFSTICEAFTSRFEYLKASWISDAKLDMAVQIHRYAGGLFEGVWMATMAPTEQISDNPKERSPENDKSDLVPTTKNLHPGHQLGHKSISDPQPTGPNQQDHVREQSLPLIHSALHDQSRVTIERAGIAGDHQSRGTISKLAQSAGEQQDRPRERPSLPSPALHGQSEVIYGHHHLLGPPSRSLLGTGSKTSLARPLPKPPGSGAAISHSVQAPVALTPNHQIGPDQYQSPVQPAYRDDTDTSSKRNRLVSNFHHVYIASHSSLGRIDPEQRQDVSPPLSYPYVSSETGSQRGLRHPVDSQETVLRHLPKNDSKDEGLGMALKKIWKKFKGRDSDTYHTSAQCSSPVGGTGAQTPRHNLSSSSPSGLTATTSKAPKVSTIASSTYTKTAKAMEARAMDASNQLLGMPKKARGTAGPLPGGSARRHRLEEVQNKKASKGEILHSDRNRPRTGGPEVQLRNIGRKADRSTAGSMELCTPAKATRQQPFSSHLMSQTSSLKAGPEHAVPSSSRPRPANSQNTRPAKSLLASSPSFSHPSRAKEGVSRATEKPLPAAPHPSRFNTVERAPLSSSPHHASVKGVKSRVDAPLAASRNHLSPKGKGTLPHRGNGMQPRSGPSSLYTDMMEAHSGGRGHGGVKAGTREIGHAHPYEGGSEVRRGEAWKYPHGNHVDGRAYGHQQGYSDNVVRNGENGDGNYDPAGYKYFSNVQQRNHMEGVYDTDGNELRSDMDDESDMLEGSSDSDDEEEEAEAEEEADTDEEDDGGDSSDDDGSGSRPDLDEEELGASDSDEEGDSWRNPRFADRVQEEDVDDVDEDEDEDEEASDSDEEGRNWSTPRFGDGFQEANVEDIDEDEEEASDTDEEDEGGDNSDGNEVSDGDDEEDNWSPRFEDRLEEDDVDDTDDDEEEVPDSDEEDEDDYEGEESAEGDDDEGGSANNWNGGQEGQERSYRSVEASDSDEEAERYSDDDGAASFDGGQQYAGEAYQYSGDGRETSFDNGGYYSTGYQQDAGEAYGYSGDGPETSFDDGGYSYGDQQDAGEDYGYSDDDRATSFDDGGSSSGDQQYAEDGSYSDDDVDDNYSYPTRY</sequence>
<feature type="compositionally biased region" description="Acidic residues" evidence="1">
    <location>
        <begin position="1015"/>
        <end position="1035"/>
    </location>
</feature>
<protein>
    <submittedName>
        <fullName evidence="2">Uncharacterized protein</fullName>
    </submittedName>
</protein>
<evidence type="ECO:0000256" key="1">
    <source>
        <dbReference type="SAM" id="MobiDB-lite"/>
    </source>
</evidence>
<feature type="compositionally biased region" description="Acidic residues" evidence="1">
    <location>
        <begin position="1162"/>
        <end position="1176"/>
    </location>
</feature>
<feature type="compositionally biased region" description="Basic and acidic residues" evidence="1">
    <location>
        <begin position="269"/>
        <end position="281"/>
    </location>
</feature>
<feature type="compositionally biased region" description="Basic and acidic residues" evidence="1">
    <location>
        <begin position="1001"/>
        <end position="1014"/>
    </location>
</feature>
<feature type="compositionally biased region" description="Polar residues" evidence="1">
    <location>
        <begin position="692"/>
        <end position="708"/>
    </location>
</feature>
<keyword evidence="3" id="KW-1185">Reference proteome</keyword>
<feature type="compositionally biased region" description="Polar residues" evidence="1">
    <location>
        <begin position="346"/>
        <end position="358"/>
    </location>
</feature>
<feature type="compositionally biased region" description="Acidic residues" evidence="1">
    <location>
        <begin position="1053"/>
        <end position="1075"/>
    </location>
</feature>
<name>A0A8H5H375_9AGAR</name>